<feature type="region of interest" description="Disordered" evidence="1">
    <location>
        <begin position="1"/>
        <end position="75"/>
    </location>
</feature>
<dbReference type="VEuPathDB" id="TriTrypDB:TcIL3000_3_2090"/>
<dbReference type="InterPro" id="IPR036572">
    <property type="entry name" value="Doublecortin_dom_sf"/>
</dbReference>
<evidence type="ECO:0000313" key="3">
    <source>
        <dbReference type="EMBL" id="CCC89779.1"/>
    </source>
</evidence>
<proteinExistence type="predicted"/>
<protein>
    <recommendedName>
        <fullName evidence="2">Doublecortin domain-containing protein</fullName>
    </recommendedName>
</protein>
<feature type="domain" description="Doublecortin" evidence="2">
    <location>
        <begin position="82"/>
        <end position="165"/>
    </location>
</feature>
<sequence length="193" mass="20339">MSLVATSGHAYPGPPAAVETPTGAVGTGRTVMSASKPPETKAPVVRKQRQEGSGAGKSQPAQQPKARPVSPAAAPKGIAKPISVRVFENGEYGDQKTDRFPYRTITLRPTHKTMRAVMNTIDRELAWNSVGKKVDVIYDATGCEITSVDQLTNGQAIVASAGDRFVIPHPSSILHEEVVKLSMASSSAPNPVA</sequence>
<reference evidence="3" key="1">
    <citation type="journal article" date="2012" name="Proc. Natl. Acad. Sci. U.S.A.">
        <title>Antigenic diversity is generated by distinct evolutionary mechanisms in African trypanosome species.</title>
        <authorList>
            <person name="Jackson A.P."/>
            <person name="Berry A."/>
            <person name="Aslett M."/>
            <person name="Allison H.C."/>
            <person name="Burton P."/>
            <person name="Vavrova-Anderson J."/>
            <person name="Brown R."/>
            <person name="Browne H."/>
            <person name="Corton N."/>
            <person name="Hauser H."/>
            <person name="Gamble J."/>
            <person name="Gilderthorp R."/>
            <person name="Marcello L."/>
            <person name="McQuillan J."/>
            <person name="Otto T.D."/>
            <person name="Quail M.A."/>
            <person name="Sanders M.J."/>
            <person name="van Tonder A."/>
            <person name="Ginger M.L."/>
            <person name="Field M.C."/>
            <person name="Barry J.D."/>
            <person name="Hertz-Fowler C."/>
            <person name="Berriman M."/>
        </authorList>
    </citation>
    <scope>NUCLEOTIDE SEQUENCE</scope>
    <source>
        <strain evidence="3">IL3000</strain>
    </source>
</reference>
<dbReference type="Pfam" id="PF03607">
    <property type="entry name" value="DCX"/>
    <property type="match status" value="1"/>
</dbReference>
<accession>G0UK74</accession>
<evidence type="ECO:0000256" key="1">
    <source>
        <dbReference type="SAM" id="MobiDB-lite"/>
    </source>
</evidence>
<evidence type="ECO:0000259" key="2">
    <source>
        <dbReference type="PROSITE" id="PS50309"/>
    </source>
</evidence>
<dbReference type="GO" id="GO:0035556">
    <property type="term" value="P:intracellular signal transduction"/>
    <property type="evidence" value="ECO:0007669"/>
    <property type="project" value="InterPro"/>
</dbReference>
<organism evidence="3">
    <name type="scientific">Trypanosoma congolense (strain IL3000)</name>
    <dbReference type="NCBI Taxonomy" id="1068625"/>
    <lineage>
        <taxon>Eukaryota</taxon>
        <taxon>Discoba</taxon>
        <taxon>Euglenozoa</taxon>
        <taxon>Kinetoplastea</taxon>
        <taxon>Metakinetoplastina</taxon>
        <taxon>Trypanosomatida</taxon>
        <taxon>Trypanosomatidae</taxon>
        <taxon>Trypanosoma</taxon>
        <taxon>Nannomonas</taxon>
    </lineage>
</organism>
<gene>
    <name evidence="3" type="ORF">TCIL3000_3_2090</name>
</gene>
<dbReference type="Gene3D" id="3.10.20.230">
    <property type="entry name" value="Doublecortin domain"/>
    <property type="match status" value="1"/>
</dbReference>
<dbReference type="EMBL" id="HE575316">
    <property type="protein sequence ID" value="CCC89779.1"/>
    <property type="molecule type" value="Genomic_DNA"/>
</dbReference>
<dbReference type="PROSITE" id="PS50309">
    <property type="entry name" value="DC"/>
    <property type="match status" value="1"/>
</dbReference>
<dbReference type="InterPro" id="IPR003533">
    <property type="entry name" value="Doublecortin_dom"/>
</dbReference>
<dbReference type="SUPFAM" id="SSF89837">
    <property type="entry name" value="Doublecortin (DC)"/>
    <property type="match status" value="1"/>
</dbReference>
<name>G0UK74_TRYCI</name>
<dbReference type="AlphaFoldDB" id="G0UK74"/>